<name>A0A0A9QF27_ARUDO</name>
<reference evidence="2" key="1">
    <citation type="submission" date="2014-09" db="EMBL/GenBank/DDBJ databases">
        <authorList>
            <person name="Magalhaes I.L.F."/>
            <person name="Oliveira U."/>
            <person name="Santos F.R."/>
            <person name="Vidigal T.H.D.A."/>
            <person name="Brescovit A.D."/>
            <person name="Santos A.J."/>
        </authorList>
    </citation>
    <scope>NUCLEOTIDE SEQUENCE</scope>
    <source>
        <tissue evidence="2">Shoot tissue taken approximately 20 cm above the soil surface</tissue>
    </source>
</reference>
<sequence length="33" mass="3509">MTKGMYGMARPNRGACRASGLATNSHCPETPNQ</sequence>
<feature type="compositionally biased region" description="Polar residues" evidence="1">
    <location>
        <begin position="21"/>
        <end position="33"/>
    </location>
</feature>
<feature type="region of interest" description="Disordered" evidence="1">
    <location>
        <begin position="1"/>
        <end position="33"/>
    </location>
</feature>
<reference evidence="2" key="2">
    <citation type="journal article" date="2015" name="Data Brief">
        <title>Shoot transcriptome of the giant reed, Arundo donax.</title>
        <authorList>
            <person name="Barrero R.A."/>
            <person name="Guerrero F.D."/>
            <person name="Moolhuijzen P."/>
            <person name="Goolsby J.A."/>
            <person name="Tidwell J."/>
            <person name="Bellgard S.E."/>
            <person name="Bellgard M.I."/>
        </authorList>
    </citation>
    <scope>NUCLEOTIDE SEQUENCE</scope>
    <source>
        <tissue evidence="2">Shoot tissue taken approximately 20 cm above the soil surface</tissue>
    </source>
</reference>
<dbReference type="EMBL" id="GBRH01258916">
    <property type="protein sequence ID" value="JAD38979.1"/>
    <property type="molecule type" value="Transcribed_RNA"/>
</dbReference>
<evidence type="ECO:0000313" key="2">
    <source>
        <dbReference type="EMBL" id="JAD38979.1"/>
    </source>
</evidence>
<dbReference type="AlphaFoldDB" id="A0A0A9QF27"/>
<protein>
    <submittedName>
        <fullName evidence="2">Uncharacterized protein</fullName>
    </submittedName>
</protein>
<organism evidence="2">
    <name type="scientific">Arundo donax</name>
    <name type="common">Giant reed</name>
    <name type="synonym">Donax arundinaceus</name>
    <dbReference type="NCBI Taxonomy" id="35708"/>
    <lineage>
        <taxon>Eukaryota</taxon>
        <taxon>Viridiplantae</taxon>
        <taxon>Streptophyta</taxon>
        <taxon>Embryophyta</taxon>
        <taxon>Tracheophyta</taxon>
        <taxon>Spermatophyta</taxon>
        <taxon>Magnoliopsida</taxon>
        <taxon>Liliopsida</taxon>
        <taxon>Poales</taxon>
        <taxon>Poaceae</taxon>
        <taxon>PACMAD clade</taxon>
        <taxon>Arundinoideae</taxon>
        <taxon>Arundineae</taxon>
        <taxon>Arundo</taxon>
    </lineage>
</organism>
<accession>A0A0A9QF27</accession>
<proteinExistence type="predicted"/>
<evidence type="ECO:0000256" key="1">
    <source>
        <dbReference type="SAM" id="MobiDB-lite"/>
    </source>
</evidence>